<protein>
    <recommendedName>
        <fullName evidence="6">Tyrosine specific protein phosphatases domain-containing protein</fullName>
    </recommendedName>
</protein>
<dbReference type="SMART" id="SM00195">
    <property type="entry name" value="DSPc"/>
    <property type="match status" value="1"/>
</dbReference>
<dbReference type="InterPro" id="IPR003595">
    <property type="entry name" value="Tyr_Pase_cat"/>
</dbReference>
<dbReference type="GO" id="GO:0004721">
    <property type="term" value="F:phosphoprotein phosphatase activity"/>
    <property type="evidence" value="ECO:0007669"/>
    <property type="project" value="UniProtKB-KW"/>
</dbReference>
<keyword evidence="2" id="KW-0904">Protein phosphatase</keyword>
<dbReference type="PANTHER" id="PTHR10159">
    <property type="entry name" value="DUAL SPECIFICITY PROTEIN PHOSPHATASE"/>
    <property type="match status" value="1"/>
</dbReference>
<proteinExistence type="predicted"/>
<dbReference type="GO" id="GO:0005737">
    <property type="term" value="C:cytoplasm"/>
    <property type="evidence" value="ECO:0007669"/>
    <property type="project" value="TreeGrafter"/>
</dbReference>
<dbReference type="PROSITE" id="PS50054">
    <property type="entry name" value="TYR_PHOSPHATASE_DUAL"/>
    <property type="match status" value="1"/>
</dbReference>
<feature type="domain" description="Tyrosine-protein phosphatase" evidence="3">
    <location>
        <begin position="22"/>
        <end position="174"/>
    </location>
</feature>
<dbReference type="GO" id="GO:0043409">
    <property type="term" value="P:negative regulation of MAPK cascade"/>
    <property type="evidence" value="ECO:0007669"/>
    <property type="project" value="TreeGrafter"/>
</dbReference>
<evidence type="ECO:0000259" key="3">
    <source>
        <dbReference type="PROSITE" id="PS50054"/>
    </source>
</evidence>
<accession>A0A6C0APL9</accession>
<evidence type="ECO:0000259" key="4">
    <source>
        <dbReference type="PROSITE" id="PS50056"/>
    </source>
</evidence>
<feature type="domain" description="Tyrosine specific protein phosphatases" evidence="4">
    <location>
        <begin position="93"/>
        <end position="163"/>
    </location>
</feature>
<dbReference type="Gene3D" id="3.90.190.10">
    <property type="entry name" value="Protein tyrosine phosphatase superfamily"/>
    <property type="match status" value="1"/>
</dbReference>
<dbReference type="SMART" id="SM00404">
    <property type="entry name" value="PTPc_motif"/>
    <property type="match status" value="1"/>
</dbReference>
<dbReference type="SUPFAM" id="SSF52799">
    <property type="entry name" value="(Phosphotyrosine protein) phosphatases II"/>
    <property type="match status" value="1"/>
</dbReference>
<organism evidence="5">
    <name type="scientific">viral metagenome</name>
    <dbReference type="NCBI Taxonomy" id="1070528"/>
    <lineage>
        <taxon>unclassified sequences</taxon>
        <taxon>metagenomes</taxon>
        <taxon>organismal metagenomes</taxon>
    </lineage>
</organism>
<name>A0A6C0APL9_9ZZZZ</name>
<dbReference type="PROSITE" id="PS00383">
    <property type="entry name" value="TYR_PHOSPHATASE_1"/>
    <property type="match status" value="1"/>
</dbReference>
<dbReference type="AlphaFoldDB" id="A0A6C0APL9"/>
<dbReference type="PROSITE" id="PS50056">
    <property type="entry name" value="TYR_PHOSPHATASE_2"/>
    <property type="match status" value="1"/>
</dbReference>
<dbReference type="InterPro" id="IPR000387">
    <property type="entry name" value="Tyr_Pase_dom"/>
</dbReference>
<reference evidence="5" key="1">
    <citation type="journal article" date="2020" name="Nature">
        <title>Giant virus diversity and host interactions through global metagenomics.</title>
        <authorList>
            <person name="Schulz F."/>
            <person name="Roux S."/>
            <person name="Paez-Espino D."/>
            <person name="Jungbluth S."/>
            <person name="Walsh D.A."/>
            <person name="Denef V.J."/>
            <person name="McMahon K.D."/>
            <person name="Konstantinidis K.T."/>
            <person name="Eloe-Fadrosh E.A."/>
            <person name="Kyrpides N.C."/>
            <person name="Woyke T."/>
        </authorList>
    </citation>
    <scope>NUCLEOTIDE SEQUENCE</scope>
    <source>
        <strain evidence="5">GVMAG-S-1101164-72</strain>
    </source>
</reference>
<sequence length="190" mass="22121">MDILDAKIAEIRAKHTERMPWPPACRVTNRIWLGSKYDVTDPVWMSDNKITHVLNCATPVDRFDPSSVVEYACLNADDDPGYPILNLHFATVKEFMDRALQRPDSQILVHCMAGINRSATLVLAYVSQRDTTTTLQKVERFARYFDIVMLQRPIILMNEGFYEQLLDWVHDRPNRTRTNPTFFAIQDRLY</sequence>
<dbReference type="InterPro" id="IPR020422">
    <property type="entry name" value="TYR_PHOSPHATASE_DUAL_dom"/>
</dbReference>
<evidence type="ECO:0000256" key="2">
    <source>
        <dbReference type="ARBA" id="ARBA00022912"/>
    </source>
</evidence>
<dbReference type="EMBL" id="MN740759">
    <property type="protein sequence ID" value="QHS81672.1"/>
    <property type="molecule type" value="Genomic_DNA"/>
</dbReference>
<evidence type="ECO:0008006" key="6">
    <source>
        <dbReference type="Google" id="ProtNLM"/>
    </source>
</evidence>
<dbReference type="CDD" id="cd14498">
    <property type="entry name" value="DSP"/>
    <property type="match status" value="1"/>
</dbReference>
<dbReference type="InterPro" id="IPR000340">
    <property type="entry name" value="Dual-sp_phosphatase_cat-dom"/>
</dbReference>
<dbReference type="Pfam" id="PF00782">
    <property type="entry name" value="DSPc"/>
    <property type="match status" value="1"/>
</dbReference>
<dbReference type="InterPro" id="IPR016130">
    <property type="entry name" value="Tyr_Pase_AS"/>
</dbReference>
<evidence type="ECO:0000256" key="1">
    <source>
        <dbReference type="ARBA" id="ARBA00022801"/>
    </source>
</evidence>
<dbReference type="PANTHER" id="PTHR10159:SF519">
    <property type="entry name" value="DUAL SPECIFICITY PROTEIN PHOSPHATASE MPK3"/>
    <property type="match status" value="1"/>
</dbReference>
<evidence type="ECO:0000313" key="5">
    <source>
        <dbReference type="EMBL" id="QHS81672.1"/>
    </source>
</evidence>
<keyword evidence="1" id="KW-0378">Hydrolase</keyword>
<dbReference type="InterPro" id="IPR029021">
    <property type="entry name" value="Prot-tyrosine_phosphatase-like"/>
</dbReference>